<comment type="caution">
    <text evidence="3">The sequence shown here is derived from an EMBL/GenBank/DDBJ whole genome shotgun (WGS) entry which is preliminary data.</text>
</comment>
<evidence type="ECO:0000313" key="3">
    <source>
        <dbReference type="EMBL" id="SAL33131.1"/>
    </source>
</evidence>
<dbReference type="EMBL" id="FCNW02000008">
    <property type="protein sequence ID" value="SAL33131.1"/>
    <property type="molecule type" value="Genomic_DNA"/>
</dbReference>
<evidence type="ECO:0000313" key="4">
    <source>
        <dbReference type="Proteomes" id="UP000054977"/>
    </source>
</evidence>
<dbReference type="PANTHER" id="PTHR38033:SF1">
    <property type="entry name" value="DOTU FAMILY TYPE IV_VI SECRETION SYSTEM PROTEIN"/>
    <property type="match status" value="1"/>
</dbReference>
<name>A0A158GMU1_9BURK</name>
<keyword evidence="1" id="KW-0812">Transmembrane</keyword>
<reference evidence="3" key="1">
    <citation type="submission" date="2016-01" db="EMBL/GenBank/DDBJ databases">
        <authorList>
            <person name="Peeters C."/>
        </authorList>
    </citation>
    <scope>NUCLEOTIDE SEQUENCE [LARGE SCALE GENOMIC DNA]</scope>
    <source>
        <strain evidence="3">LMG 22934</strain>
    </source>
</reference>
<dbReference type="Gene3D" id="1.25.40.590">
    <property type="entry name" value="Type IV / VI secretion system, DotU"/>
    <property type="match status" value="1"/>
</dbReference>
<organism evidence="3 4">
    <name type="scientific">Caballeronia humi</name>
    <dbReference type="NCBI Taxonomy" id="326474"/>
    <lineage>
        <taxon>Bacteria</taxon>
        <taxon>Pseudomonadati</taxon>
        <taxon>Pseudomonadota</taxon>
        <taxon>Betaproteobacteria</taxon>
        <taxon>Burkholderiales</taxon>
        <taxon>Burkholderiaceae</taxon>
        <taxon>Caballeronia</taxon>
    </lineage>
</organism>
<evidence type="ECO:0000256" key="1">
    <source>
        <dbReference type="SAM" id="Phobius"/>
    </source>
</evidence>
<feature type="transmembrane region" description="Helical" evidence="1">
    <location>
        <begin position="184"/>
        <end position="204"/>
    </location>
</feature>
<evidence type="ECO:0000259" key="2">
    <source>
        <dbReference type="Pfam" id="PF09850"/>
    </source>
</evidence>
<protein>
    <submittedName>
        <fullName evidence="3">Type VI secretion system protein ImpK</fullName>
    </submittedName>
</protein>
<accession>A0A158GMU1</accession>
<dbReference type="InterPro" id="IPR017732">
    <property type="entry name" value="T4/T6SS_DotU"/>
</dbReference>
<dbReference type="Pfam" id="PF09850">
    <property type="entry name" value="DotU"/>
    <property type="match status" value="1"/>
</dbReference>
<feature type="domain" description="Type IV / VI secretion system DotU" evidence="2">
    <location>
        <begin position="7"/>
        <end position="203"/>
    </location>
</feature>
<keyword evidence="1" id="KW-0472">Membrane</keyword>
<sequence length="221" mass="24473">MNEAPTMRALLRDTALQVSLLAQGATTESVPVLRQRCLHLVHEFDASLEARHVPRDVKEDAIHAQCGLLDEMAMTHLSPDGRSQWDAYPLQVERSGNHNAGEEVYERLAVRMRETPSNIELLECYAAVLGLGFRGRYARDENEHERAALIKTLNAQISKARPGAQPSFIIDSGGGNRFGWLRHVSPWAIAGFACVVAALVWFAWGHALDTEVARLIAARAK</sequence>
<proteinExistence type="predicted"/>
<dbReference type="InterPro" id="IPR038522">
    <property type="entry name" value="T4/T6SS_DotU_sf"/>
</dbReference>
<dbReference type="AlphaFoldDB" id="A0A158GMU1"/>
<dbReference type="STRING" id="326474.AWB65_02217"/>
<dbReference type="Proteomes" id="UP000054977">
    <property type="component" value="Unassembled WGS sequence"/>
</dbReference>
<dbReference type="NCBIfam" id="TIGR03349">
    <property type="entry name" value="IV_VI_DotU"/>
    <property type="match status" value="1"/>
</dbReference>
<dbReference type="RefSeq" id="WP_235007587.1">
    <property type="nucleotide sequence ID" value="NZ_FCNW02000008.1"/>
</dbReference>
<dbReference type="PANTHER" id="PTHR38033">
    <property type="entry name" value="MEMBRANE PROTEIN-RELATED"/>
    <property type="match status" value="1"/>
</dbReference>
<keyword evidence="1" id="KW-1133">Transmembrane helix</keyword>
<keyword evidence="4" id="KW-1185">Reference proteome</keyword>
<gene>
    <name evidence="3" type="ORF">AWB65_02217</name>
</gene>